<dbReference type="InterPro" id="IPR026950">
    <property type="entry name" value="Caps_assemb_Wzi"/>
</dbReference>
<keyword evidence="1" id="KW-0732">Signal</keyword>
<accession>A0A9E8SL53</accession>
<dbReference type="AlphaFoldDB" id="A0A9E8SL53"/>
<evidence type="ECO:0000313" key="3">
    <source>
        <dbReference type="Proteomes" id="UP001164653"/>
    </source>
</evidence>
<dbReference type="Proteomes" id="UP001164653">
    <property type="component" value="Chromosome"/>
</dbReference>
<feature type="chain" id="PRO_5039310399" evidence="1">
    <location>
        <begin position="19"/>
        <end position="473"/>
    </location>
</feature>
<dbReference type="RefSeq" id="WP_244822223.1">
    <property type="nucleotide sequence ID" value="NZ_CP112998.1"/>
</dbReference>
<sequence length="473" mass="53130">MRKYFFLLLFTVTCCCDAYPQDSTTFFSATLSGAASSANVPFWMNVNEYGSIPTKGSFLSARASIHKIYNPNNPRFFQWSGGIEGIVNAGKNSSTFFTDLFIAGKAGPVELSIGQRREFMGLADSLLTTGSIAMSTNYRPYPKIQISTPQFVSIIPGNDIISFKFSYSDGLLGSAGVHYGNVSHVPEIYMHQKSLYLKLGKRSHMLNVYAGFNHQAIWGGEDKIFTGGLKKGQAYEYVVFGKPWLASRVGNHLGTIDVAAEWKGRKWMLFLYRQSIYEDGSLANLSNIADGLNGIRLKRRRQREKDPALKLNTILFEFVYTKNQGGSIFDFKTGTFGRDNYFNHYVYDQGWSYKSRTLGTPLISPQNVIRKNLTSSGTLYTTNNQIIAYHLGTDLSWKKVYLLFKGTYSMNFGTYTSEYNPYLHQTSLLVKAETTISDKKNDRISLVLAADMGQLYPNNAAIMVGWRKSGFIK</sequence>
<evidence type="ECO:0000256" key="1">
    <source>
        <dbReference type="SAM" id="SignalP"/>
    </source>
</evidence>
<proteinExistence type="predicted"/>
<dbReference type="Gene3D" id="2.40.160.130">
    <property type="entry name" value="Capsule assembly protein Wzi"/>
    <property type="match status" value="1"/>
</dbReference>
<organism evidence="2 3">
    <name type="scientific">Dyadobacter pollutisoli</name>
    <dbReference type="NCBI Taxonomy" id="2910158"/>
    <lineage>
        <taxon>Bacteria</taxon>
        <taxon>Pseudomonadati</taxon>
        <taxon>Bacteroidota</taxon>
        <taxon>Cytophagia</taxon>
        <taxon>Cytophagales</taxon>
        <taxon>Spirosomataceae</taxon>
        <taxon>Dyadobacter</taxon>
    </lineage>
</organism>
<gene>
    <name evidence="2" type="ORF">ON006_29790</name>
</gene>
<reference evidence="2" key="1">
    <citation type="submission" date="2022-11" db="EMBL/GenBank/DDBJ databases">
        <title>Dyadobacter pollutisoli sp. nov., isolated from plastic dumped soil.</title>
        <authorList>
            <person name="Kim J.M."/>
            <person name="Kim K.R."/>
            <person name="Lee J.K."/>
            <person name="Hao L."/>
            <person name="Jeon C.O."/>
        </authorList>
    </citation>
    <scope>NUCLEOTIDE SEQUENCE</scope>
    <source>
        <strain evidence="2">U1</strain>
    </source>
</reference>
<dbReference type="EMBL" id="CP112998">
    <property type="protein sequence ID" value="WAC11909.1"/>
    <property type="molecule type" value="Genomic_DNA"/>
</dbReference>
<dbReference type="InterPro" id="IPR038636">
    <property type="entry name" value="Wzi_sf"/>
</dbReference>
<dbReference type="Pfam" id="PF14052">
    <property type="entry name" value="Caps_assemb_Wzi"/>
    <property type="match status" value="1"/>
</dbReference>
<keyword evidence="3" id="KW-1185">Reference proteome</keyword>
<dbReference type="KEGG" id="dpf:ON006_29790"/>
<evidence type="ECO:0000313" key="2">
    <source>
        <dbReference type="EMBL" id="WAC11909.1"/>
    </source>
</evidence>
<feature type="signal peptide" evidence="1">
    <location>
        <begin position="1"/>
        <end position="18"/>
    </location>
</feature>
<protein>
    <submittedName>
        <fullName evidence="2">Capsule assembly Wzi family protein</fullName>
    </submittedName>
</protein>
<name>A0A9E8SL53_9BACT</name>